<protein>
    <recommendedName>
        <fullName evidence="4">VanZ family protein</fullName>
    </recommendedName>
</protein>
<feature type="transmembrane region" description="Helical" evidence="1">
    <location>
        <begin position="40"/>
        <end position="58"/>
    </location>
</feature>
<comment type="caution">
    <text evidence="2">The sequence shown here is derived from an EMBL/GenBank/DDBJ whole genome shotgun (WGS) entry which is preliminary data.</text>
</comment>
<sequence length="129" mass="14207">MRRRFFWWAVLTLVFLVHLWGLYTPGSEGGSTLPPGSDKVAHFGIFLGMALPLLALGFRARLVLPVMAGYGVVSELLQDFLVPRRSGDPLDWCADLVGLVAALVLVRWVAPRERRGAAEPETPTEPPAR</sequence>
<keyword evidence="3" id="KW-1185">Reference proteome</keyword>
<accession>A0ABN2T5W6</accession>
<organism evidence="2 3">
    <name type="scientific">Brevibacterium samyangense</name>
    <dbReference type="NCBI Taxonomy" id="366888"/>
    <lineage>
        <taxon>Bacteria</taxon>
        <taxon>Bacillati</taxon>
        <taxon>Actinomycetota</taxon>
        <taxon>Actinomycetes</taxon>
        <taxon>Micrococcales</taxon>
        <taxon>Brevibacteriaceae</taxon>
        <taxon>Brevibacterium</taxon>
    </lineage>
</organism>
<name>A0ABN2T5W6_9MICO</name>
<evidence type="ECO:0008006" key="4">
    <source>
        <dbReference type="Google" id="ProtNLM"/>
    </source>
</evidence>
<proteinExistence type="predicted"/>
<evidence type="ECO:0000313" key="3">
    <source>
        <dbReference type="Proteomes" id="UP001500755"/>
    </source>
</evidence>
<dbReference type="EMBL" id="BAAANO010000004">
    <property type="protein sequence ID" value="GAA1999492.1"/>
    <property type="molecule type" value="Genomic_DNA"/>
</dbReference>
<evidence type="ECO:0000313" key="2">
    <source>
        <dbReference type="EMBL" id="GAA1999492.1"/>
    </source>
</evidence>
<dbReference type="Proteomes" id="UP001500755">
    <property type="component" value="Unassembled WGS sequence"/>
</dbReference>
<dbReference type="PANTHER" id="PTHR28008:SF1">
    <property type="entry name" value="DOMAIN PROTEIN, PUTATIVE (AFU_ORTHOLOGUE AFUA_3G10980)-RELATED"/>
    <property type="match status" value="1"/>
</dbReference>
<keyword evidence="1" id="KW-0812">Transmembrane</keyword>
<gene>
    <name evidence="2" type="ORF">GCM10009755_03810</name>
</gene>
<dbReference type="PANTHER" id="PTHR28008">
    <property type="entry name" value="DOMAIN PROTEIN, PUTATIVE (AFU_ORTHOLOGUE AFUA_3G10980)-RELATED"/>
    <property type="match status" value="1"/>
</dbReference>
<keyword evidence="1" id="KW-0472">Membrane</keyword>
<keyword evidence="1" id="KW-1133">Transmembrane helix</keyword>
<evidence type="ECO:0000256" key="1">
    <source>
        <dbReference type="SAM" id="Phobius"/>
    </source>
</evidence>
<dbReference type="RefSeq" id="WP_344306469.1">
    <property type="nucleotide sequence ID" value="NZ_BAAANO010000004.1"/>
</dbReference>
<reference evidence="2 3" key="1">
    <citation type="journal article" date="2019" name="Int. J. Syst. Evol. Microbiol.">
        <title>The Global Catalogue of Microorganisms (GCM) 10K type strain sequencing project: providing services to taxonomists for standard genome sequencing and annotation.</title>
        <authorList>
            <consortium name="The Broad Institute Genomics Platform"/>
            <consortium name="The Broad Institute Genome Sequencing Center for Infectious Disease"/>
            <person name="Wu L."/>
            <person name="Ma J."/>
        </authorList>
    </citation>
    <scope>NUCLEOTIDE SEQUENCE [LARGE SCALE GENOMIC DNA]</scope>
    <source>
        <strain evidence="2 3">JCM 14546</strain>
    </source>
</reference>